<dbReference type="SMART" id="SM00753">
    <property type="entry name" value="PAM"/>
    <property type="match status" value="1"/>
</dbReference>
<proteinExistence type="inferred from homology"/>
<evidence type="ECO:0000256" key="1">
    <source>
        <dbReference type="ARBA" id="ARBA00025771"/>
    </source>
</evidence>
<dbReference type="PANTHER" id="PTHR12732:SF0">
    <property type="entry name" value="PCI DOMAIN-CONTAINING PROTEIN 2"/>
    <property type="match status" value="1"/>
</dbReference>
<dbReference type="FunFam" id="1.10.10.10:FF:000146">
    <property type="entry name" value="PCI domain-containing protein 2 homolog"/>
    <property type="match status" value="1"/>
</dbReference>
<dbReference type="OrthoDB" id="10252687at2759"/>
<dbReference type="PANTHER" id="PTHR12732">
    <property type="entry name" value="UNCHARACTERIZED PROTEASOME COMPONENT REGION PCI-CONTAINING"/>
    <property type="match status" value="1"/>
</dbReference>
<comment type="similarity">
    <text evidence="1">Belongs to the CSN12 family.</text>
</comment>
<evidence type="ECO:0000259" key="3">
    <source>
        <dbReference type="PROSITE" id="PS50250"/>
    </source>
</evidence>
<protein>
    <recommendedName>
        <fullName evidence="2">Protein CSN12 homolog</fullName>
    </recommendedName>
</protein>
<evidence type="ECO:0000313" key="4">
    <source>
        <dbReference type="EMBL" id="KAG2174209.1"/>
    </source>
</evidence>
<dbReference type="Proteomes" id="UP000654370">
    <property type="component" value="Unassembled WGS sequence"/>
</dbReference>
<reference evidence="4" key="1">
    <citation type="submission" date="2020-12" db="EMBL/GenBank/DDBJ databases">
        <title>Metabolic potential, ecology and presence of endohyphal bacteria is reflected in genomic diversity of Mucoromycotina.</title>
        <authorList>
            <person name="Muszewska A."/>
            <person name="Okrasinska A."/>
            <person name="Steczkiewicz K."/>
            <person name="Drgas O."/>
            <person name="Orlowska M."/>
            <person name="Perlinska-Lenart U."/>
            <person name="Aleksandrzak-Piekarczyk T."/>
            <person name="Szatraj K."/>
            <person name="Zielenkiewicz U."/>
            <person name="Pilsyk S."/>
            <person name="Malc E."/>
            <person name="Mieczkowski P."/>
            <person name="Kruszewska J.S."/>
            <person name="Biernat P."/>
            <person name="Pawlowska J."/>
        </authorList>
    </citation>
    <scope>NUCLEOTIDE SEQUENCE</scope>
    <source>
        <strain evidence="4">WA0000067209</strain>
    </source>
</reference>
<comment type="caution">
    <text evidence="4">The sequence shown here is derived from an EMBL/GenBank/DDBJ whole genome shotgun (WGS) entry which is preliminary data.</text>
</comment>
<dbReference type="AlphaFoldDB" id="A0A8H7PHN6"/>
<evidence type="ECO:0000313" key="5">
    <source>
        <dbReference type="Proteomes" id="UP000654370"/>
    </source>
</evidence>
<accession>A0A8H7PHN6</accession>
<dbReference type="InterPro" id="IPR000717">
    <property type="entry name" value="PCI_dom"/>
</dbReference>
<dbReference type="Pfam" id="PF01399">
    <property type="entry name" value="PCI"/>
    <property type="match status" value="1"/>
</dbReference>
<dbReference type="EMBL" id="JAEPQZ010000013">
    <property type="protein sequence ID" value="KAG2174209.1"/>
    <property type="molecule type" value="Genomic_DNA"/>
</dbReference>
<dbReference type="PROSITE" id="PS50250">
    <property type="entry name" value="PCI"/>
    <property type="match status" value="1"/>
</dbReference>
<dbReference type="GO" id="GO:0070390">
    <property type="term" value="C:transcription export complex 2"/>
    <property type="evidence" value="ECO:0007669"/>
    <property type="project" value="TreeGrafter"/>
</dbReference>
<dbReference type="GO" id="GO:0003723">
    <property type="term" value="F:RNA binding"/>
    <property type="evidence" value="ECO:0007669"/>
    <property type="project" value="InterPro"/>
</dbReference>
<dbReference type="GO" id="GO:0006368">
    <property type="term" value="P:transcription elongation by RNA polymerase II"/>
    <property type="evidence" value="ECO:0007669"/>
    <property type="project" value="TreeGrafter"/>
</dbReference>
<dbReference type="GO" id="GO:0016973">
    <property type="term" value="P:poly(A)+ mRNA export from nucleus"/>
    <property type="evidence" value="ECO:0007669"/>
    <property type="project" value="TreeGrafter"/>
</dbReference>
<dbReference type="GO" id="GO:0000973">
    <property type="term" value="P:post-transcriptional tethering of RNA polymerase II gene DNA at nuclear periphery"/>
    <property type="evidence" value="ECO:0007669"/>
    <property type="project" value="TreeGrafter"/>
</dbReference>
<evidence type="ECO:0000256" key="2">
    <source>
        <dbReference type="ARBA" id="ARBA00073854"/>
    </source>
</evidence>
<organism evidence="4 5">
    <name type="scientific">Mortierella isabellina</name>
    <name type="common">Filamentous fungus</name>
    <name type="synonym">Umbelopsis isabellina</name>
    <dbReference type="NCBI Taxonomy" id="91625"/>
    <lineage>
        <taxon>Eukaryota</taxon>
        <taxon>Fungi</taxon>
        <taxon>Fungi incertae sedis</taxon>
        <taxon>Mucoromycota</taxon>
        <taxon>Mucoromycotina</taxon>
        <taxon>Umbelopsidomycetes</taxon>
        <taxon>Umbelopsidales</taxon>
        <taxon>Umbelopsidaceae</taxon>
        <taxon>Umbelopsis</taxon>
    </lineage>
</organism>
<sequence>MKSSIPVYLETVANAAANCRGKQLASLTSLSDSHVDNILEHNVQPAGLVNIARNKLSFPWDDILLLHVGIIQDRDRGDYQQAYEDQKELVQLFQRAINSYDKWCLPFLYEINKDLRDLAIQADKDLASERNPNRYLEEAANVISKTFTYCITDRSLDKIGTRKWGTYQIISLLFKTYFKLKQQNLCRNVLRAVKASDLFPLERYPKAHRVAYRYYLGRLYFLEEQYIKAEQELSLAFRECSTRNAHNKRLILHYLLPTRIYLGKLPTKRLLNRYKSISSLYLPLVTAIREGNVRAFDMAMESGYTELVNRGTFLTIEKSRSIAIRTLCRRVYAIVNSTRISMDTFKQALEFAGLEVDMEEVECMLAVLIFKGYIKGYLSHEKQFVVLSAKDPFPVPSSIVPT</sequence>
<dbReference type="InterPro" id="IPR036388">
    <property type="entry name" value="WH-like_DNA-bd_sf"/>
</dbReference>
<name>A0A8H7PHN6_MORIS</name>
<gene>
    <name evidence="4" type="ORF">INT43_004230</name>
</gene>
<dbReference type="InterPro" id="IPR045114">
    <property type="entry name" value="Csn12-like"/>
</dbReference>
<dbReference type="Gene3D" id="1.10.10.10">
    <property type="entry name" value="Winged helix-like DNA-binding domain superfamily/Winged helix DNA-binding domain"/>
    <property type="match status" value="1"/>
</dbReference>
<feature type="domain" description="PCI" evidence="3">
    <location>
        <begin position="210"/>
        <end position="392"/>
    </location>
</feature>
<keyword evidence="5" id="KW-1185">Reference proteome</keyword>
<dbReference type="GO" id="GO:0003690">
    <property type="term" value="F:double-stranded DNA binding"/>
    <property type="evidence" value="ECO:0007669"/>
    <property type="project" value="InterPro"/>
</dbReference>